<comment type="caution">
    <text evidence="3">The sequence shown here is derived from an EMBL/GenBank/DDBJ whole genome shotgun (WGS) entry which is preliminary data.</text>
</comment>
<dbReference type="Pfam" id="PF01408">
    <property type="entry name" value="GFO_IDH_MocA"/>
    <property type="match status" value="1"/>
</dbReference>
<dbReference type="InterPro" id="IPR036291">
    <property type="entry name" value="NAD(P)-bd_dom_sf"/>
</dbReference>
<dbReference type="Gene3D" id="3.30.360.10">
    <property type="entry name" value="Dihydrodipicolinate Reductase, domain 2"/>
    <property type="match status" value="1"/>
</dbReference>
<feature type="domain" description="Gfo/Idh/MocA-like oxidoreductase N-terminal" evidence="1">
    <location>
        <begin position="8"/>
        <end position="127"/>
    </location>
</feature>
<evidence type="ECO:0000313" key="4">
    <source>
        <dbReference type="Proteomes" id="UP001081071"/>
    </source>
</evidence>
<dbReference type="EMBL" id="JAPWIJ010000005">
    <property type="protein sequence ID" value="MCZ4519337.1"/>
    <property type="molecule type" value="Genomic_DNA"/>
</dbReference>
<dbReference type="PANTHER" id="PTHR43377">
    <property type="entry name" value="BILIVERDIN REDUCTASE A"/>
    <property type="match status" value="1"/>
</dbReference>
<dbReference type="Proteomes" id="UP001081071">
    <property type="component" value="Unassembled WGS sequence"/>
</dbReference>
<evidence type="ECO:0000259" key="2">
    <source>
        <dbReference type="Pfam" id="PF22725"/>
    </source>
</evidence>
<dbReference type="RefSeq" id="WP_269604651.1">
    <property type="nucleotide sequence ID" value="NZ_JAPWIJ010000005.1"/>
</dbReference>
<dbReference type="InterPro" id="IPR051450">
    <property type="entry name" value="Gfo/Idh/MocA_Oxidoreductases"/>
</dbReference>
<accession>A0ABT4MEC0</accession>
<protein>
    <submittedName>
        <fullName evidence="3">Gfo/Idh/MocA family oxidoreductase</fullName>
    </submittedName>
</protein>
<reference evidence="3" key="1">
    <citation type="submission" date="2022-12" db="EMBL/GenBank/DDBJ databases">
        <authorList>
            <person name="Krivoruchko A.V."/>
            <person name="Elkin A."/>
        </authorList>
    </citation>
    <scope>NUCLEOTIDE SEQUENCE</scope>
    <source>
        <strain evidence="3">IEGM 1391</strain>
    </source>
</reference>
<evidence type="ECO:0000313" key="3">
    <source>
        <dbReference type="EMBL" id="MCZ4519337.1"/>
    </source>
</evidence>
<keyword evidence="4" id="KW-1185">Reference proteome</keyword>
<dbReference type="SUPFAM" id="SSF51735">
    <property type="entry name" value="NAD(P)-binding Rossmann-fold domains"/>
    <property type="match status" value="1"/>
</dbReference>
<dbReference type="PANTHER" id="PTHR43377:SF1">
    <property type="entry name" value="BILIVERDIN REDUCTASE A"/>
    <property type="match status" value="1"/>
</dbReference>
<dbReference type="SUPFAM" id="SSF55347">
    <property type="entry name" value="Glyceraldehyde-3-phosphate dehydrogenase-like, C-terminal domain"/>
    <property type="match status" value="1"/>
</dbReference>
<sequence>MKNVQGLSWGLVGASTIAREFMIDAIRSQPGSDVAILVSSDRERGERFAASFGIPRVTTSLDDLLEDDLVDAVYISTTNQHHASQAIAAIRAGKHVLCEKPLAMSLSDARSMVDTANKEDVVLGTNHHLRGAATIQSIRNLVADGAIGTPLYAGVTHVCELPSNLRGWRLEDPSAGGGVAFDLVAHDADTLRYIFGSEIVEVMAIADSHYPVEQGMVAVLKLKNGILAHIIDTFNVPHGGTGISIHGTRGSIHATDVLTQQPVGTVTLVDDRGEHTVDVQHHGIYEYALHRFTSAARGYGIPLATGEDGLASLAVTLAARTSAGSGRSERVQ</sequence>
<organism evidence="3 4">
    <name type="scientific">Rhodococcus ruber</name>
    <dbReference type="NCBI Taxonomy" id="1830"/>
    <lineage>
        <taxon>Bacteria</taxon>
        <taxon>Bacillati</taxon>
        <taxon>Actinomycetota</taxon>
        <taxon>Actinomycetes</taxon>
        <taxon>Mycobacteriales</taxon>
        <taxon>Nocardiaceae</taxon>
        <taxon>Rhodococcus</taxon>
    </lineage>
</organism>
<name>A0ABT4MEC0_9NOCA</name>
<dbReference type="InterPro" id="IPR000683">
    <property type="entry name" value="Gfo/Idh/MocA-like_OxRdtase_N"/>
</dbReference>
<dbReference type="InterPro" id="IPR055170">
    <property type="entry name" value="GFO_IDH_MocA-like_dom"/>
</dbReference>
<proteinExistence type="predicted"/>
<dbReference type="Gene3D" id="3.40.50.720">
    <property type="entry name" value="NAD(P)-binding Rossmann-like Domain"/>
    <property type="match status" value="1"/>
</dbReference>
<gene>
    <name evidence="3" type="ORF">O4220_12500</name>
</gene>
<evidence type="ECO:0000259" key="1">
    <source>
        <dbReference type="Pfam" id="PF01408"/>
    </source>
</evidence>
<feature type="domain" description="GFO/IDH/MocA-like oxidoreductase" evidence="2">
    <location>
        <begin position="136"/>
        <end position="252"/>
    </location>
</feature>
<dbReference type="Pfam" id="PF22725">
    <property type="entry name" value="GFO_IDH_MocA_C3"/>
    <property type="match status" value="1"/>
</dbReference>